<dbReference type="AlphaFoldDB" id="A0AAN7C338"/>
<dbReference type="EMBL" id="MU860410">
    <property type="protein sequence ID" value="KAK4234146.1"/>
    <property type="molecule type" value="Genomic_DNA"/>
</dbReference>
<evidence type="ECO:0000256" key="1">
    <source>
        <dbReference type="ARBA" id="ARBA00022737"/>
    </source>
</evidence>
<feature type="repeat" description="ANK" evidence="3">
    <location>
        <begin position="962"/>
        <end position="994"/>
    </location>
</feature>
<reference evidence="4" key="1">
    <citation type="journal article" date="2023" name="Mol. Phylogenet. Evol.">
        <title>Genome-scale phylogeny and comparative genomics of the fungal order Sordariales.</title>
        <authorList>
            <person name="Hensen N."/>
            <person name="Bonometti L."/>
            <person name="Westerberg I."/>
            <person name="Brannstrom I.O."/>
            <person name="Guillou S."/>
            <person name="Cros-Aarteil S."/>
            <person name="Calhoun S."/>
            <person name="Haridas S."/>
            <person name="Kuo A."/>
            <person name="Mondo S."/>
            <person name="Pangilinan J."/>
            <person name="Riley R."/>
            <person name="LaButti K."/>
            <person name="Andreopoulos B."/>
            <person name="Lipzen A."/>
            <person name="Chen C."/>
            <person name="Yan M."/>
            <person name="Daum C."/>
            <person name="Ng V."/>
            <person name="Clum A."/>
            <person name="Steindorff A."/>
            <person name="Ohm R.A."/>
            <person name="Martin F."/>
            <person name="Silar P."/>
            <person name="Natvig D.O."/>
            <person name="Lalanne C."/>
            <person name="Gautier V."/>
            <person name="Ament-Velasquez S.L."/>
            <person name="Kruys A."/>
            <person name="Hutchinson M.I."/>
            <person name="Powell A.J."/>
            <person name="Barry K."/>
            <person name="Miller A.N."/>
            <person name="Grigoriev I.V."/>
            <person name="Debuchy R."/>
            <person name="Gladieux P."/>
            <person name="Hiltunen Thoren M."/>
            <person name="Johannesson H."/>
        </authorList>
    </citation>
    <scope>NUCLEOTIDE SEQUENCE</scope>
    <source>
        <strain evidence="4">CBS 532.94</strain>
    </source>
</reference>
<accession>A0AAN7C338</accession>
<sequence length="1095" mass="121043">MPGSNYRIIAPKIGKRKRAGKESSVYWKGELVPAAKIRKESSRHGYMTTLERLYMTQAPDAATSPETPPGIEICTPPPYPLFQRVFLDLPILQFLRSTTTVFETTQPFMSSISALGSILHKNRVSSTPGAILAAAKSLMPISAFEEELPGSSITLNNSSHATSPQLLKVVAYAISNNFPGLCDREEIYRWLRSLETFSPHIITLLQDPSNQAILQGLLRLAVEEGDVLLARTLLDSGADPNENVCVSKSCPIALRPLQYSCLHGNLELVRELLRAKAQIDHPEFGWSCSPLLFCIFGCFSMCFWNHLAEEATIEVVGTGAGDLSDSMNDSDDDDDDETFRLERRGRQVEVLLTLIRELLKAGADVNAVPEDLDDTEYSLKEWRKGSDPHDLWYSLICEKHSALTLASSFRCPELVDLLILSGAEISFHIDGARSALRECLYISEERYYTAIRDCEHETLASRLEWCEDPTEVSRVVETAKRLIMAGVDVNDHEFHHPYDRYCEVHFDFECFSAFDLGILTQDRDLIDTLWSAGARPTVHSYDLALEAEDYDTFCQLLESEVDFPEWLVTHDEWLDDDDGWDDMKHRKSTDRQKRRAMILAGIQLGECASLENLMRSCDCSDLVENCGALLQEAIERCCARGYRDTLVCLLQSKILPQGPLASTLGSSIALAIHGGHLEMVNVLLAAGADVNAPLIKGYYLGQGPTPLRLAIRGEHEELVQKLLSHGAIDGPEYVQKKRNALDDAMDRGDLDNFRLILQRDVANGRSVSNSLHHALRSPVTHRQEFLRSLLDAGACPDTTTYHYERGTLTTLLEAISQRDPGCVKIILETQARTNEELPPGTAYSPLQLAAFEGNPEVVRMLLDHGQDPNIVSSYTKTSGNYQWYSRSLRMNHLIGTSVQNATAEKSYEILKILLQHGAKPDSTTKHCPHTALQMACREGSLDLVEVLIEYGANVNAPPAAEFGATALQFAAIGGYMGIAHLLLEKEADVNAEPAATEGRTALEGAAEHGRIDMVQLLRNAGADISESGGQVHFAAGQGHLDVVKFIVDKGADITVANNDGLTSAMIGSQEMGGVFFCFPPTIGQHVWRFMAIHSS</sequence>
<dbReference type="SMART" id="SM00248">
    <property type="entry name" value="ANK"/>
    <property type="match status" value="13"/>
</dbReference>
<evidence type="ECO:0000313" key="4">
    <source>
        <dbReference type="EMBL" id="KAK4234146.1"/>
    </source>
</evidence>
<name>A0AAN7C338_9PEZI</name>
<dbReference type="PANTHER" id="PTHR24123">
    <property type="entry name" value="ANKYRIN REPEAT-CONTAINING"/>
    <property type="match status" value="1"/>
</dbReference>
<dbReference type="PROSITE" id="PS50297">
    <property type="entry name" value="ANK_REP_REGION"/>
    <property type="match status" value="7"/>
</dbReference>
<feature type="repeat" description="ANK" evidence="3">
    <location>
        <begin position="997"/>
        <end position="1029"/>
    </location>
</feature>
<dbReference type="Proteomes" id="UP001303760">
    <property type="component" value="Unassembled WGS sequence"/>
</dbReference>
<proteinExistence type="predicted"/>
<keyword evidence="1" id="KW-0677">Repeat</keyword>
<dbReference type="InterPro" id="IPR036770">
    <property type="entry name" value="Ankyrin_rpt-contain_sf"/>
</dbReference>
<dbReference type="PANTHER" id="PTHR24123:SF138">
    <property type="entry name" value="NACHT DOMAIN-CONTAINING PROTEIN"/>
    <property type="match status" value="1"/>
</dbReference>
<dbReference type="PROSITE" id="PS50088">
    <property type="entry name" value="ANK_REPEAT"/>
    <property type="match status" value="7"/>
</dbReference>
<feature type="repeat" description="ANK" evidence="3">
    <location>
        <begin position="841"/>
        <end position="873"/>
    </location>
</feature>
<reference evidence="4" key="2">
    <citation type="submission" date="2023-05" db="EMBL/GenBank/DDBJ databases">
        <authorList>
            <consortium name="Lawrence Berkeley National Laboratory"/>
            <person name="Steindorff A."/>
            <person name="Hensen N."/>
            <person name="Bonometti L."/>
            <person name="Westerberg I."/>
            <person name="Brannstrom I.O."/>
            <person name="Guillou S."/>
            <person name="Cros-Aarteil S."/>
            <person name="Calhoun S."/>
            <person name="Haridas S."/>
            <person name="Kuo A."/>
            <person name="Mondo S."/>
            <person name="Pangilinan J."/>
            <person name="Riley R."/>
            <person name="Labutti K."/>
            <person name="Andreopoulos B."/>
            <person name="Lipzen A."/>
            <person name="Chen C."/>
            <person name="Yanf M."/>
            <person name="Daum C."/>
            <person name="Ng V."/>
            <person name="Clum A."/>
            <person name="Ohm R."/>
            <person name="Martin F."/>
            <person name="Silar P."/>
            <person name="Natvig D."/>
            <person name="Lalanne C."/>
            <person name="Gautier V."/>
            <person name="Ament-Velasquez S.L."/>
            <person name="Kruys A."/>
            <person name="Hutchinson M.I."/>
            <person name="Powell A.J."/>
            <person name="Barry K."/>
            <person name="Miller A.N."/>
            <person name="Grigoriev I.V."/>
            <person name="Debuchy R."/>
            <person name="Gladieux P."/>
            <person name="Thoren M.H."/>
            <person name="Johannesson H."/>
        </authorList>
    </citation>
    <scope>NUCLEOTIDE SEQUENCE</scope>
    <source>
        <strain evidence="4">CBS 532.94</strain>
    </source>
</reference>
<keyword evidence="5" id="KW-1185">Reference proteome</keyword>
<protein>
    <submittedName>
        <fullName evidence="4">Ankyrin repeat-containing protein</fullName>
    </submittedName>
</protein>
<dbReference type="Gene3D" id="1.25.40.20">
    <property type="entry name" value="Ankyrin repeat-containing domain"/>
    <property type="match status" value="4"/>
</dbReference>
<feature type="repeat" description="ANK" evidence="3">
    <location>
        <begin position="702"/>
        <end position="727"/>
    </location>
</feature>
<organism evidence="4 5">
    <name type="scientific">Achaetomium macrosporum</name>
    <dbReference type="NCBI Taxonomy" id="79813"/>
    <lineage>
        <taxon>Eukaryota</taxon>
        <taxon>Fungi</taxon>
        <taxon>Dikarya</taxon>
        <taxon>Ascomycota</taxon>
        <taxon>Pezizomycotina</taxon>
        <taxon>Sordariomycetes</taxon>
        <taxon>Sordariomycetidae</taxon>
        <taxon>Sordariales</taxon>
        <taxon>Chaetomiaceae</taxon>
        <taxon>Achaetomium</taxon>
    </lineage>
</organism>
<feature type="repeat" description="ANK" evidence="3">
    <location>
        <begin position="663"/>
        <end position="692"/>
    </location>
</feature>
<evidence type="ECO:0000256" key="2">
    <source>
        <dbReference type="ARBA" id="ARBA00023043"/>
    </source>
</evidence>
<dbReference type="SUPFAM" id="SSF48403">
    <property type="entry name" value="Ankyrin repeat"/>
    <property type="match status" value="2"/>
</dbReference>
<keyword evidence="2 3" id="KW-0040">ANK repeat</keyword>
<dbReference type="Pfam" id="PF12796">
    <property type="entry name" value="Ank_2"/>
    <property type="match status" value="4"/>
</dbReference>
<feature type="repeat" description="ANK" evidence="3">
    <location>
        <begin position="1026"/>
        <end position="1058"/>
    </location>
</feature>
<comment type="caution">
    <text evidence="4">The sequence shown here is derived from an EMBL/GenBank/DDBJ whole genome shotgun (WGS) entry which is preliminary data.</text>
</comment>
<dbReference type="InterPro" id="IPR002110">
    <property type="entry name" value="Ankyrin_rpt"/>
</dbReference>
<feature type="repeat" description="ANK" evidence="3">
    <location>
        <begin position="927"/>
        <end position="959"/>
    </location>
</feature>
<dbReference type="InterPro" id="IPR051165">
    <property type="entry name" value="Multifunctional_ANK_Repeat"/>
</dbReference>
<gene>
    <name evidence="4" type="ORF">C8A03DRAFT_38090</name>
</gene>
<evidence type="ECO:0000256" key="3">
    <source>
        <dbReference type="PROSITE-ProRule" id="PRU00023"/>
    </source>
</evidence>
<evidence type="ECO:0000313" key="5">
    <source>
        <dbReference type="Proteomes" id="UP001303760"/>
    </source>
</evidence>